<feature type="compositionally biased region" description="Polar residues" evidence="1">
    <location>
        <begin position="163"/>
        <end position="185"/>
    </location>
</feature>
<reference evidence="2" key="1">
    <citation type="journal article" date="2020" name="Stud. Mycol.">
        <title>101 Dothideomycetes genomes: a test case for predicting lifestyles and emergence of pathogens.</title>
        <authorList>
            <person name="Haridas S."/>
            <person name="Albert R."/>
            <person name="Binder M."/>
            <person name="Bloem J."/>
            <person name="Labutti K."/>
            <person name="Salamov A."/>
            <person name="Andreopoulos B."/>
            <person name="Baker S."/>
            <person name="Barry K."/>
            <person name="Bills G."/>
            <person name="Bluhm B."/>
            <person name="Cannon C."/>
            <person name="Castanera R."/>
            <person name="Culley D."/>
            <person name="Daum C."/>
            <person name="Ezra D."/>
            <person name="Gonzalez J."/>
            <person name="Henrissat B."/>
            <person name="Kuo A."/>
            <person name="Liang C."/>
            <person name="Lipzen A."/>
            <person name="Lutzoni F."/>
            <person name="Magnuson J."/>
            <person name="Mondo S."/>
            <person name="Nolan M."/>
            <person name="Ohm R."/>
            <person name="Pangilinan J."/>
            <person name="Park H.-J."/>
            <person name="Ramirez L."/>
            <person name="Alfaro M."/>
            <person name="Sun H."/>
            <person name="Tritt A."/>
            <person name="Yoshinaga Y."/>
            <person name="Zwiers L.-H."/>
            <person name="Turgeon B."/>
            <person name="Goodwin S."/>
            <person name="Spatafora J."/>
            <person name="Crous P."/>
            <person name="Grigoriev I."/>
        </authorList>
    </citation>
    <scope>NUCLEOTIDE SEQUENCE</scope>
    <source>
        <strain evidence="2">CBS 121167</strain>
    </source>
</reference>
<sequence length="404" mass="42341">MQIPSLQPTVRPHASSSQMTISPKRKRGPSDPTIVQPFAPRINLSALSAINTSDNTNPQDLSPQAPDSPRSRIATQFESLRLRSGDGAGSALPVMMDFSGGNGSSATASASKKVCRSQAADESLDNGIFAENWNHAAAAAAAAATATRTPWRNTPPDFEIPETPQSSFGSSTTASLPAHASSSFLSTANTTTQSATTASPLTRFTPPPPSSSPSVKLLLSARRHSTPTTPSGTSTTTTTTTANTINTTPTTSTPNSHPYHRPHNHNHRRAHSPPPPRPASPSSPDPTSLTWHDHEITGHLIDPRTDPDDDGTGINGIGFRPSHAVAQARAHKRRQQLLEWRAREAREARARRRERRGAGVTAAVARAGRVGRGAAAVAASAAAAGGAGGEGEGAREGKRVVRFA</sequence>
<feature type="compositionally biased region" description="Polar residues" evidence="1">
    <location>
        <begin position="1"/>
        <end position="21"/>
    </location>
</feature>
<name>A0A6A6BNH4_9PEZI</name>
<feature type="region of interest" description="Disordered" evidence="1">
    <location>
        <begin position="382"/>
        <end position="404"/>
    </location>
</feature>
<feature type="region of interest" description="Disordered" evidence="1">
    <location>
        <begin position="1"/>
        <end position="36"/>
    </location>
</feature>
<evidence type="ECO:0000313" key="2">
    <source>
        <dbReference type="EMBL" id="KAF2144387.1"/>
    </source>
</evidence>
<accession>A0A6A6BNH4</accession>
<dbReference type="OrthoDB" id="5391950at2759"/>
<gene>
    <name evidence="2" type="ORF">K452DRAFT_306235</name>
</gene>
<protein>
    <submittedName>
        <fullName evidence="2">Uncharacterized protein</fullName>
    </submittedName>
</protein>
<feature type="compositionally biased region" description="Basic and acidic residues" evidence="1">
    <location>
        <begin position="291"/>
        <end position="306"/>
    </location>
</feature>
<dbReference type="AlphaFoldDB" id="A0A6A6BNH4"/>
<feature type="compositionally biased region" description="Basic and acidic residues" evidence="1">
    <location>
        <begin position="392"/>
        <end position="404"/>
    </location>
</feature>
<proteinExistence type="predicted"/>
<dbReference type="Proteomes" id="UP000799438">
    <property type="component" value="Unassembled WGS sequence"/>
</dbReference>
<feature type="compositionally biased region" description="Low complexity" evidence="1">
    <location>
        <begin position="186"/>
        <end position="199"/>
    </location>
</feature>
<feature type="compositionally biased region" description="Basic residues" evidence="1">
    <location>
        <begin position="258"/>
        <end position="271"/>
    </location>
</feature>
<feature type="compositionally biased region" description="Low complexity" evidence="1">
    <location>
        <begin position="226"/>
        <end position="257"/>
    </location>
</feature>
<feature type="compositionally biased region" description="Pro residues" evidence="1">
    <location>
        <begin position="272"/>
        <end position="284"/>
    </location>
</feature>
<dbReference type="EMBL" id="ML995479">
    <property type="protein sequence ID" value="KAF2144387.1"/>
    <property type="molecule type" value="Genomic_DNA"/>
</dbReference>
<feature type="compositionally biased region" description="Polar residues" evidence="1">
    <location>
        <begin position="48"/>
        <end position="62"/>
    </location>
</feature>
<organism evidence="2 3">
    <name type="scientific">Aplosporella prunicola CBS 121167</name>
    <dbReference type="NCBI Taxonomy" id="1176127"/>
    <lineage>
        <taxon>Eukaryota</taxon>
        <taxon>Fungi</taxon>
        <taxon>Dikarya</taxon>
        <taxon>Ascomycota</taxon>
        <taxon>Pezizomycotina</taxon>
        <taxon>Dothideomycetes</taxon>
        <taxon>Dothideomycetes incertae sedis</taxon>
        <taxon>Botryosphaeriales</taxon>
        <taxon>Aplosporellaceae</taxon>
        <taxon>Aplosporella</taxon>
    </lineage>
</organism>
<keyword evidence="3" id="KW-1185">Reference proteome</keyword>
<dbReference type="GeneID" id="54300468"/>
<feature type="region of interest" description="Disordered" evidence="1">
    <location>
        <begin position="144"/>
        <end position="319"/>
    </location>
</feature>
<feature type="region of interest" description="Disordered" evidence="1">
    <location>
        <begin position="48"/>
        <end position="71"/>
    </location>
</feature>
<dbReference type="RefSeq" id="XP_033400099.1">
    <property type="nucleotide sequence ID" value="XM_033542971.1"/>
</dbReference>
<evidence type="ECO:0000313" key="3">
    <source>
        <dbReference type="Proteomes" id="UP000799438"/>
    </source>
</evidence>
<evidence type="ECO:0000256" key="1">
    <source>
        <dbReference type="SAM" id="MobiDB-lite"/>
    </source>
</evidence>